<dbReference type="AlphaFoldDB" id="A0A5J5AQ75"/>
<organism evidence="2 3">
    <name type="scientific">Nyssa sinensis</name>
    <dbReference type="NCBI Taxonomy" id="561372"/>
    <lineage>
        <taxon>Eukaryota</taxon>
        <taxon>Viridiplantae</taxon>
        <taxon>Streptophyta</taxon>
        <taxon>Embryophyta</taxon>
        <taxon>Tracheophyta</taxon>
        <taxon>Spermatophyta</taxon>
        <taxon>Magnoliopsida</taxon>
        <taxon>eudicotyledons</taxon>
        <taxon>Gunneridae</taxon>
        <taxon>Pentapetalae</taxon>
        <taxon>asterids</taxon>
        <taxon>Cornales</taxon>
        <taxon>Nyssaceae</taxon>
        <taxon>Nyssa</taxon>
    </lineage>
</organism>
<evidence type="ECO:0000256" key="1">
    <source>
        <dbReference type="SAM" id="MobiDB-lite"/>
    </source>
</evidence>
<reference evidence="2 3" key="1">
    <citation type="submission" date="2019-09" db="EMBL/GenBank/DDBJ databases">
        <title>A chromosome-level genome assembly of the Chinese tupelo Nyssa sinensis.</title>
        <authorList>
            <person name="Yang X."/>
            <person name="Kang M."/>
            <person name="Yang Y."/>
            <person name="Xiong H."/>
            <person name="Wang M."/>
            <person name="Zhang Z."/>
            <person name="Wang Z."/>
            <person name="Wu H."/>
            <person name="Ma T."/>
            <person name="Liu J."/>
            <person name="Xi Z."/>
        </authorList>
    </citation>
    <scope>NUCLEOTIDE SEQUENCE [LARGE SCALE GENOMIC DNA]</scope>
    <source>
        <strain evidence="2">J267</strain>
        <tissue evidence="2">Leaf</tissue>
    </source>
</reference>
<protein>
    <submittedName>
        <fullName evidence="2">Uncharacterized protein</fullName>
    </submittedName>
</protein>
<dbReference type="EMBL" id="CM018042">
    <property type="protein sequence ID" value="KAA8532348.1"/>
    <property type="molecule type" value="Genomic_DNA"/>
</dbReference>
<evidence type="ECO:0000313" key="2">
    <source>
        <dbReference type="EMBL" id="KAA8532348.1"/>
    </source>
</evidence>
<proteinExistence type="predicted"/>
<gene>
    <name evidence="2" type="ORF">F0562_032397</name>
</gene>
<feature type="compositionally biased region" description="Acidic residues" evidence="1">
    <location>
        <begin position="54"/>
        <end position="88"/>
    </location>
</feature>
<sequence length="88" mass="9845">MSVEEKVSPVADFKLGEDKEIYEVSEDEDEPSNSLRDLVDVNEEFGKTIGTTNENDDDEDDNDSSGGDDIDDVDHDLDEDFEKADDLL</sequence>
<name>A0A5J5AQ75_9ASTE</name>
<accession>A0A5J5AQ75</accession>
<feature type="region of interest" description="Disordered" evidence="1">
    <location>
        <begin position="1"/>
        <end position="88"/>
    </location>
</feature>
<keyword evidence="3" id="KW-1185">Reference proteome</keyword>
<dbReference type="Proteomes" id="UP000325577">
    <property type="component" value="Linkage Group LG19"/>
</dbReference>
<evidence type="ECO:0000313" key="3">
    <source>
        <dbReference type="Proteomes" id="UP000325577"/>
    </source>
</evidence>